<dbReference type="AlphaFoldDB" id="A0A2H1JSI5"/>
<evidence type="ECO:0000256" key="1">
    <source>
        <dbReference type="ARBA" id="ARBA00010790"/>
    </source>
</evidence>
<evidence type="ECO:0000259" key="6">
    <source>
        <dbReference type="Pfam" id="PF05199"/>
    </source>
</evidence>
<evidence type="ECO:0000256" key="2">
    <source>
        <dbReference type="ARBA" id="ARBA00022630"/>
    </source>
</evidence>
<sequence>MCVAGNSIETPRLLLLSGTPSFPDGLANSSGQVGRNYMRHLTGTVWGHFDKPVRMYRGETMAGVIADESIHDPDRGFAGGYYMETISLGPAFMSAFVDPGAWGPDFAALMDRYLNTAGMWIVGEDLPQESNRITLNTTVKDQHGLPVPNVHYDDHVNDLAMREHGYAAGESVYRAVGAQTSHRTPPYPSTHNLGTARMSERPEDGVVDKWGRSHDVKNLFISDGSVFTSSAAANPTLTIVALAIRQAEYIAEQLRTQQL</sequence>
<dbReference type="Proteomes" id="UP000234525">
    <property type="component" value="Unassembled WGS sequence"/>
</dbReference>
<keyword evidence="4" id="KW-0560">Oxidoreductase</keyword>
<organism evidence="7 8">
    <name type="scientific">Brevibacterium aurantiacum</name>
    <dbReference type="NCBI Taxonomy" id="273384"/>
    <lineage>
        <taxon>Bacteria</taxon>
        <taxon>Bacillati</taxon>
        <taxon>Actinomycetota</taxon>
        <taxon>Actinomycetes</taxon>
        <taxon>Micrococcales</taxon>
        <taxon>Brevibacteriaceae</taxon>
        <taxon>Brevibacterium</taxon>
    </lineage>
</organism>
<dbReference type="PANTHER" id="PTHR46056">
    <property type="entry name" value="LONG-CHAIN-ALCOHOL OXIDASE"/>
    <property type="match status" value="1"/>
</dbReference>
<keyword evidence="8" id="KW-1185">Reference proteome</keyword>
<dbReference type="Pfam" id="PF05199">
    <property type="entry name" value="GMC_oxred_C"/>
    <property type="match status" value="1"/>
</dbReference>
<accession>A0A2H1JSI5</accession>
<evidence type="ECO:0000256" key="3">
    <source>
        <dbReference type="ARBA" id="ARBA00022827"/>
    </source>
</evidence>
<name>A0A2H1JSI5_BREAU</name>
<dbReference type="SUPFAM" id="SSF54373">
    <property type="entry name" value="FAD-linked reductases, C-terminal domain"/>
    <property type="match status" value="1"/>
</dbReference>
<comment type="similarity">
    <text evidence="1">Belongs to the GMC oxidoreductase family.</text>
</comment>
<feature type="compositionally biased region" description="Polar residues" evidence="5">
    <location>
        <begin position="179"/>
        <end position="193"/>
    </location>
</feature>
<comment type="caution">
    <text evidence="7">The sequence shown here is derived from an EMBL/GenBank/DDBJ whole genome shotgun (WGS) entry which is preliminary data.</text>
</comment>
<gene>
    <name evidence="7" type="ORF">BAUR9175_02743</name>
</gene>
<keyword evidence="2" id="KW-0285">Flavoprotein</keyword>
<evidence type="ECO:0000256" key="4">
    <source>
        <dbReference type="ARBA" id="ARBA00023002"/>
    </source>
</evidence>
<reference evidence="7" key="1">
    <citation type="submission" date="2017-03" db="EMBL/GenBank/DDBJ databases">
        <authorList>
            <person name="Monnet C."/>
        </authorList>
    </citation>
    <scope>NUCLEOTIDE SEQUENCE [LARGE SCALE GENOMIC DNA]</scope>
    <source>
        <strain evidence="7">ATCC 9175</strain>
    </source>
</reference>
<dbReference type="EMBL" id="FXZB01000019">
    <property type="protein sequence ID" value="SMX90413.1"/>
    <property type="molecule type" value="Genomic_DNA"/>
</dbReference>
<proteinExistence type="inferred from homology"/>
<keyword evidence="3" id="KW-0274">FAD</keyword>
<protein>
    <submittedName>
        <fullName evidence="7">GMC oxidoreductase</fullName>
    </submittedName>
</protein>
<feature type="region of interest" description="Disordered" evidence="5">
    <location>
        <begin position="179"/>
        <end position="201"/>
    </location>
</feature>
<dbReference type="PANTHER" id="PTHR46056:SF12">
    <property type="entry name" value="LONG-CHAIN-ALCOHOL OXIDASE"/>
    <property type="match status" value="1"/>
</dbReference>
<feature type="domain" description="Glucose-methanol-choline oxidoreductase C-terminal" evidence="6">
    <location>
        <begin position="127"/>
        <end position="243"/>
    </location>
</feature>
<dbReference type="InterPro" id="IPR036188">
    <property type="entry name" value="FAD/NAD-bd_sf"/>
</dbReference>
<dbReference type="GO" id="GO:0016614">
    <property type="term" value="F:oxidoreductase activity, acting on CH-OH group of donors"/>
    <property type="evidence" value="ECO:0007669"/>
    <property type="project" value="InterPro"/>
</dbReference>
<dbReference type="InterPro" id="IPR007867">
    <property type="entry name" value="GMC_OxRtase_C"/>
</dbReference>
<evidence type="ECO:0000313" key="7">
    <source>
        <dbReference type="EMBL" id="SMX90413.1"/>
    </source>
</evidence>
<evidence type="ECO:0000256" key="5">
    <source>
        <dbReference type="SAM" id="MobiDB-lite"/>
    </source>
</evidence>
<dbReference type="Gene3D" id="3.50.50.60">
    <property type="entry name" value="FAD/NAD(P)-binding domain"/>
    <property type="match status" value="1"/>
</dbReference>
<dbReference type="SUPFAM" id="SSF51905">
    <property type="entry name" value="FAD/NAD(P)-binding domain"/>
    <property type="match status" value="1"/>
</dbReference>
<evidence type="ECO:0000313" key="8">
    <source>
        <dbReference type="Proteomes" id="UP000234525"/>
    </source>
</evidence>